<sequence>MTAVTEPSWNPRTGNVVSQADTSTADKVEATLMAAVRSAPHIAAAAPGTRAGWLRAVADTLDRPAVAAELVNLADRETALGEARLSGELARTAAQLRFYASVAEEGSYLGATLGSATPTTAAIARTRVPLGPVAVFGASNFPFAFGVLGNDTASALAAGCPVVAKAHPAHPVLSTRLGEVAKVALEAAGAPLGSFDLVAGFEAGSTLVTSPHTAAVGFTGSQRGGLALWRLANQREVVIPVFAEMGTVNPVVVTHSAARTQLADVARGAVESFTLGAGQYCTKPGLLLAPAGTDMASVITRLLSEDRSPAWHLTHEIAAAARDGIDELTAAGAEVVVRGPGPAVGWAATPTVLRAPISALTDGSRLLEECFGPVILLVDYANEAKRNSALDALQGCLVASVMTGGADDPETAALVTRLSTLAGRVTVDDWPTGVSWTWAQQHGGPWPATSAPAATSVGAAALDRFTRPVAFQSVPDHALPPALQSANPWALPRRVDSVLRPAPAKGLAS</sequence>
<feature type="domain" description="Aldehyde dehydrogenase" evidence="3">
    <location>
        <begin position="7"/>
        <end position="434"/>
    </location>
</feature>
<dbReference type="PANTHER" id="PTHR43353">
    <property type="entry name" value="SUCCINATE-SEMIALDEHYDE DEHYDROGENASE, MITOCHONDRIAL"/>
    <property type="match status" value="1"/>
</dbReference>
<dbReference type="SUPFAM" id="SSF53720">
    <property type="entry name" value="ALDH-like"/>
    <property type="match status" value="1"/>
</dbReference>
<dbReference type="InterPro" id="IPR016161">
    <property type="entry name" value="Ald_DH/histidinol_DH"/>
</dbReference>
<name>A0A563DSY7_9MICO</name>
<evidence type="ECO:0000256" key="2">
    <source>
        <dbReference type="SAM" id="MobiDB-lite"/>
    </source>
</evidence>
<protein>
    <submittedName>
        <fullName evidence="4">Aldehyde dehydrogenase family protein</fullName>
    </submittedName>
</protein>
<dbReference type="Gene3D" id="3.40.309.10">
    <property type="entry name" value="Aldehyde Dehydrogenase, Chain A, domain 2"/>
    <property type="match status" value="1"/>
</dbReference>
<dbReference type="GO" id="GO:0016620">
    <property type="term" value="F:oxidoreductase activity, acting on the aldehyde or oxo group of donors, NAD or NADP as acceptor"/>
    <property type="evidence" value="ECO:0007669"/>
    <property type="project" value="InterPro"/>
</dbReference>
<dbReference type="RefSeq" id="WP_146320713.1">
    <property type="nucleotide sequence ID" value="NZ_VCQV01000049.1"/>
</dbReference>
<dbReference type="AlphaFoldDB" id="A0A563DSY7"/>
<dbReference type="Gene3D" id="3.40.605.10">
    <property type="entry name" value="Aldehyde Dehydrogenase, Chain A, domain 1"/>
    <property type="match status" value="1"/>
</dbReference>
<reference evidence="4 5" key="1">
    <citation type="submission" date="2019-05" db="EMBL/GenBank/DDBJ databases">
        <authorList>
            <person name="Lee S.D."/>
        </authorList>
    </citation>
    <scope>NUCLEOTIDE SEQUENCE [LARGE SCALE GENOMIC DNA]</scope>
    <source>
        <strain evidence="4 5">C5-26</strain>
    </source>
</reference>
<evidence type="ECO:0000313" key="4">
    <source>
        <dbReference type="EMBL" id="TWP33051.1"/>
    </source>
</evidence>
<evidence type="ECO:0000256" key="1">
    <source>
        <dbReference type="ARBA" id="ARBA00023002"/>
    </source>
</evidence>
<evidence type="ECO:0000259" key="3">
    <source>
        <dbReference type="Pfam" id="PF00171"/>
    </source>
</evidence>
<keyword evidence="5" id="KW-1185">Reference proteome</keyword>
<accession>A0A563DSY7</accession>
<dbReference type="InterPro" id="IPR016163">
    <property type="entry name" value="Ald_DH_C"/>
</dbReference>
<feature type="region of interest" description="Disordered" evidence="2">
    <location>
        <begin position="1"/>
        <end position="22"/>
    </location>
</feature>
<reference evidence="4 5" key="2">
    <citation type="submission" date="2019-08" db="EMBL/GenBank/DDBJ databases">
        <title>Jejuicoccus antrihumi gen. nov., sp. nov., a new member of the family Dermacoccaceae isolated from a cave.</title>
        <authorList>
            <person name="Schumann P."/>
            <person name="Kim I.S."/>
        </authorList>
    </citation>
    <scope>NUCLEOTIDE SEQUENCE [LARGE SCALE GENOMIC DNA]</scope>
    <source>
        <strain evidence="4 5">C5-26</strain>
    </source>
</reference>
<organism evidence="4 5">
    <name type="scientific">Leekyejoonella antrihumi</name>
    <dbReference type="NCBI Taxonomy" id="1660198"/>
    <lineage>
        <taxon>Bacteria</taxon>
        <taxon>Bacillati</taxon>
        <taxon>Actinomycetota</taxon>
        <taxon>Actinomycetes</taxon>
        <taxon>Micrococcales</taxon>
        <taxon>Dermacoccaceae</taxon>
        <taxon>Leekyejoonella</taxon>
    </lineage>
</organism>
<dbReference type="PANTHER" id="PTHR43353:SF3">
    <property type="entry name" value="ALDEHYDE DEHYDROGENASE-RELATED"/>
    <property type="match status" value="1"/>
</dbReference>
<dbReference type="EMBL" id="VCQV01000049">
    <property type="protein sequence ID" value="TWP33051.1"/>
    <property type="molecule type" value="Genomic_DNA"/>
</dbReference>
<dbReference type="InterPro" id="IPR015590">
    <property type="entry name" value="Aldehyde_DH_dom"/>
</dbReference>
<keyword evidence="1" id="KW-0560">Oxidoreductase</keyword>
<dbReference type="OrthoDB" id="9770537at2"/>
<proteinExistence type="predicted"/>
<dbReference type="Pfam" id="PF00171">
    <property type="entry name" value="Aldedh"/>
    <property type="match status" value="1"/>
</dbReference>
<evidence type="ECO:0000313" key="5">
    <source>
        <dbReference type="Proteomes" id="UP000320244"/>
    </source>
</evidence>
<dbReference type="Proteomes" id="UP000320244">
    <property type="component" value="Unassembled WGS sequence"/>
</dbReference>
<dbReference type="InterPro" id="IPR050740">
    <property type="entry name" value="Aldehyde_DH_Superfamily"/>
</dbReference>
<dbReference type="InterPro" id="IPR016162">
    <property type="entry name" value="Ald_DH_N"/>
</dbReference>
<comment type="caution">
    <text evidence="4">The sequence shown here is derived from an EMBL/GenBank/DDBJ whole genome shotgun (WGS) entry which is preliminary data.</text>
</comment>
<gene>
    <name evidence="4" type="ORF">FGL98_22455</name>
</gene>